<reference evidence="5 11" key="2">
    <citation type="submission" date="2016-01" db="EMBL/GenBank/DDBJ databases">
        <title>The genomic content and context of auxiliary metabolic genes in marine cyanophages.</title>
        <authorList>
            <person name="Marston M.F."/>
            <person name="Martiny J.B.H."/>
            <person name="Crummett L.T."/>
        </authorList>
    </citation>
    <scope>NUCLEOTIDE SEQUENCE [LARGE SCALE GENOMIC DNA]</scope>
    <source>
        <strain evidence="5">W2_07_0710</strain>
    </source>
</reference>
<gene>
    <name evidence="6" type="ORF">Np050604_042</name>
    <name evidence="7" type="ORF">Sn080709_042</name>
    <name evidence="8" type="ORF">W2100709_042</name>
    <name evidence="5" type="ORF">W270710_042</name>
</gene>
<evidence type="ECO:0000313" key="11">
    <source>
        <dbReference type="Proteomes" id="UP000225786"/>
    </source>
</evidence>
<dbReference type="EMBL" id="KU594607">
    <property type="protein sequence ID" value="AMO43286.1"/>
    <property type="molecule type" value="Genomic_DNA"/>
</dbReference>
<dbReference type="EMBL" id="KX349292">
    <property type="protein sequence ID" value="AOO11758.1"/>
    <property type="molecule type" value="Genomic_DNA"/>
</dbReference>
<dbReference type="GO" id="GO:0031418">
    <property type="term" value="F:L-ascorbic acid binding"/>
    <property type="evidence" value="ECO:0007669"/>
    <property type="project" value="InterPro"/>
</dbReference>
<evidence type="ECO:0000313" key="8">
    <source>
        <dbReference type="EMBL" id="AOO12924.1"/>
    </source>
</evidence>
<proteinExistence type="predicted"/>
<dbReference type="Gene3D" id="2.60.120.620">
    <property type="entry name" value="q2cbj1_9rhob like domain"/>
    <property type="match status" value="1"/>
</dbReference>
<feature type="domain" description="Prolyl 4-hydroxylase alpha subunit" evidence="4">
    <location>
        <begin position="35"/>
        <end position="237"/>
    </location>
</feature>
<dbReference type="Proteomes" id="UP000225402">
    <property type="component" value="Segment"/>
</dbReference>
<organism evidence="5 11">
    <name type="scientific">Cyanophage S-RIM44</name>
    <dbReference type="NCBI Taxonomy" id="1278485"/>
    <lineage>
        <taxon>Viruses</taxon>
        <taxon>Duplodnaviria</taxon>
        <taxon>Heunggongvirae</taxon>
        <taxon>Uroviricota</taxon>
        <taxon>Caudoviricetes</taxon>
        <taxon>Pantevenvirales</taxon>
        <taxon>Kyanoviridae</taxon>
        <taxon>Vellamovirus</taxon>
        <taxon>Vellamovirus rhodeisland44</taxon>
    </lineage>
</organism>
<evidence type="ECO:0000313" key="6">
    <source>
        <dbReference type="EMBL" id="AOO11758.1"/>
    </source>
</evidence>
<reference evidence="9 10" key="1">
    <citation type="journal article" date="2016" name="Environ. Microbiol.">
        <title>Genomic diversification of marine cyanophages into stable ecotypes.</title>
        <authorList>
            <person name="Marston M.F."/>
            <person name="Martiny J.B."/>
        </authorList>
    </citation>
    <scope>NUCLEOTIDE SEQUENCE [LARGE SCALE GENOMIC DNA]</scope>
    <source>
        <strain evidence="6">Np_05_0604</strain>
        <strain evidence="7">Sn_08_0709</strain>
        <strain evidence="8">W2_10_0709</strain>
    </source>
</reference>
<evidence type="ECO:0000313" key="9">
    <source>
        <dbReference type="Proteomes" id="UP000222561"/>
    </source>
</evidence>
<protein>
    <submittedName>
        <fullName evidence="5">2OG-Fe(II) oxygenase</fullName>
    </submittedName>
</protein>
<evidence type="ECO:0000313" key="5">
    <source>
        <dbReference type="EMBL" id="AMO43286.1"/>
    </source>
</evidence>
<dbReference type="InterPro" id="IPR006620">
    <property type="entry name" value="Pro_4_hyd_alph"/>
</dbReference>
<evidence type="ECO:0000256" key="3">
    <source>
        <dbReference type="ARBA" id="ARBA00023002"/>
    </source>
</evidence>
<dbReference type="EMBL" id="KX349297">
    <property type="protein sequence ID" value="AOO12924.1"/>
    <property type="molecule type" value="Genomic_DNA"/>
</dbReference>
<evidence type="ECO:0000313" key="7">
    <source>
        <dbReference type="EMBL" id="AOO12459.1"/>
    </source>
</evidence>
<keyword evidence="2" id="KW-0223">Dioxygenase</keyword>
<evidence type="ECO:0000256" key="2">
    <source>
        <dbReference type="ARBA" id="ARBA00022964"/>
    </source>
</evidence>
<evidence type="ECO:0000256" key="1">
    <source>
        <dbReference type="ARBA" id="ARBA00001961"/>
    </source>
</evidence>
<accession>A0A127KMZ5</accession>
<dbReference type="InterPro" id="IPR044862">
    <property type="entry name" value="Pro_4_hyd_alph_FE2OG_OXY"/>
</dbReference>
<dbReference type="SMART" id="SM00702">
    <property type="entry name" value="P4Hc"/>
    <property type="match status" value="1"/>
</dbReference>
<dbReference type="GO" id="GO:0016705">
    <property type="term" value="F:oxidoreductase activity, acting on paired donors, with incorporation or reduction of molecular oxygen"/>
    <property type="evidence" value="ECO:0007669"/>
    <property type="project" value="InterPro"/>
</dbReference>
<dbReference type="Pfam" id="PF13640">
    <property type="entry name" value="2OG-FeII_Oxy_3"/>
    <property type="match status" value="1"/>
</dbReference>
<evidence type="ECO:0000313" key="10">
    <source>
        <dbReference type="Proteomes" id="UP000225402"/>
    </source>
</evidence>
<name>A0A127KMZ5_9CAUD</name>
<sequence>MAVAHNADPTVGKVQQWRPLELMQDPNITKSDFTDFIGVWENFVPAPFCDQCIGWFENLLNKRGSFVGPEDFSFGDTQDQQENFDDHYMNGATQYGSNMTRKDQSVLANYVNQGMTYQVNQFLKSCMVHYMAEFGQLKNVPMISADVKMQKTLPTGGYHQWHYENSAASHAQREVTWMIYLNDVEDGDGGETEFLYQKRRIRPTKGTVVYFPAGMTHVHKGNTLFNGDKYILTGWYIKTALA</sequence>
<evidence type="ECO:0000259" key="4">
    <source>
        <dbReference type="SMART" id="SM00702"/>
    </source>
</evidence>
<dbReference type="GO" id="GO:0051213">
    <property type="term" value="F:dioxygenase activity"/>
    <property type="evidence" value="ECO:0007669"/>
    <property type="project" value="UniProtKB-KW"/>
</dbReference>
<comment type="cofactor">
    <cofactor evidence="1">
        <name>L-ascorbate</name>
        <dbReference type="ChEBI" id="CHEBI:38290"/>
    </cofactor>
</comment>
<dbReference type="EMBL" id="KX349295">
    <property type="protein sequence ID" value="AOO12459.1"/>
    <property type="molecule type" value="Genomic_DNA"/>
</dbReference>
<dbReference type="Proteomes" id="UP000222561">
    <property type="component" value="Segment"/>
</dbReference>
<keyword evidence="3" id="KW-0560">Oxidoreductase</keyword>
<dbReference type="Proteomes" id="UP000225786">
    <property type="component" value="Segment"/>
</dbReference>
<dbReference type="Proteomes" id="UP000225478">
    <property type="component" value="Segment"/>
</dbReference>
<dbReference type="GO" id="GO:0005506">
    <property type="term" value="F:iron ion binding"/>
    <property type="evidence" value="ECO:0007669"/>
    <property type="project" value="InterPro"/>
</dbReference>